<evidence type="ECO:0000256" key="3">
    <source>
        <dbReference type="ARBA" id="ARBA00023274"/>
    </source>
</evidence>
<dbReference type="PANTHER" id="PTHR23413">
    <property type="entry name" value="60S RIBOSOMAL PROTEIN L32 AND DNA-DIRECTED RNA POLYMERASE II, SUBUNIT N"/>
    <property type="match status" value="1"/>
</dbReference>
<keyword evidence="2 5" id="KW-0689">Ribosomal protein</keyword>
<dbReference type="GO" id="GO:0006412">
    <property type="term" value="P:translation"/>
    <property type="evidence" value="ECO:0007669"/>
    <property type="project" value="InterPro"/>
</dbReference>
<dbReference type="InterPro" id="IPR001515">
    <property type="entry name" value="Ribosomal_eL32"/>
</dbReference>
<dbReference type="GO" id="GO:0022625">
    <property type="term" value="C:cytosolic large ribosomal subunit"/>
    <property type="evidence" value="ECO:0007669"/>
    <property type="project" value="TreeGrafter"/>
</dbReference>
<accession>A0A0U2KD42</accession>
<reference evidence="5" key="1">
    <citation type="journal article" date="2015" name="Sci. Rep.">
        <title>Spliced leader RNA trans-splicing discovered in copepods.</title>
        <authorList>
            <person name="Yang F."/>
            <person name="Xu D."/>
            <person name="Zhuang Y."/>
            <person name="Yi X."/>
            <person name="Huang Y."/>
            <person name="Chen H."/>
            <person name="Lin S."/>
            <person name="Campbell D.A."/>
            <person name="Sturm N.R."/>
            <person name="Liu G."/>
            <person name="Zhang H."/>
        </authorList>
    </citation>
    <scope>NUCLEOTIDE SEQUENCE</scope>
</reference>
<dbReference type="SUPFAM" id="SSF52042">
    <property type="entry name" value="Ribosomal protein L32e"/>
    <property type="match status" value="1"/>
</dbReference>
<keyword evidence="3" id="KW-0687">Ribonucleoprotein</keyword>
<dbReference type="GO" id="GO:0003735">
    <property type="term" value="F:structural constituent of ribosome"/>
    <property type="evidence" value="ECO:0007669"/>
    <property type="project" value="InterPro"/>
</dbReference>
<evidence type="ECO:0000256" key="1">
    <source>
        <dbReference type="ARBA" id="ARBA00008431"/>
    </source>
</evidence>
<dbReference type="PANTHER" id="PTHR23413:SF1">
    <property type="entry name" value="RIBOSOMAL PROTEIN L32"/>
    <property type="match status" value="1"/>
</dbReference>
<dbReference type="AlphaFoldDB" id="A0A0U2KD42"/>
<dbReference type="EMBL" id="KT754545">
    <property type="protein sequence ID" value="ALS04379.1"/>
    <property type="molecule type" value="mRNA"/>
</dbReference>
<sequence length="134" mass="15668">MALTPANRPKILKKRTKRFIRHQSDRYIKLKPNWRKPKGIDNRVRRKFRGLYKMPGIGYGSAKATKHMLPTGFRKVLVHNVKELEVLMMQNKKFCAEIAHGVSAKNRKTLVERAQQLAIRVTNPHARLRSEENE</sequence>
<dbReference type="Pfam" id="PF01655">
    <property type="entry name" value="Ribosomal_L32e"/>
    <property type="match status" value="1"/>
</dbReference>
<dbReference type="InterPro" id="IPR036351">
    <property type="entry name" value="Ribosomal_eL32_sf"/>
</dbReference>
<dbReference type="PROSITE" id="PS00580">
    <property type="entry name" value="RIBOSOMAL_L32E"/>
    <property type="match status" value="1"/>
</dbReference>
<organism evidence="5">
    <name type="scientific">Acartia pacifica</name>
    <name type="common">Copepod</name>
    <dbReference type="NCBI Taxonomy" id="335913"/>
    <lineage>
        <taxon>Eukaryota</taxon>
        <taxon>Metazoa</taxon>
        <taxon>Ecdysozoa</taxon>
        <taxon>Arthropoda</taxon>
        <taxon>Crustacea</taxon>
        <taxon>Multicrustacea</taxon>
        <taxon>Hexanauplia</taxon>
        <taxon>Copepoda</taxon>
        <taxon>Calanoida</taxon>
        <taxon>Acartiidae</taxon>
        <taxon>Acartia</taxon>
    </lineage>
</organism>
<dbReference type="SMART" id="SM01393">
    <property type="entry name" value="Ribosomal_L32e"/>
    <property type="match status" value="1"/>
</dbReference>
<name>A0A0U2KD42_ACAPC</name>
<evidence type="ECO:0000256" key="4">
    <source>
        <dbReference type="ARBA" id="ARBA00035335"/>
    </source>
</evidence>
<dbReference type="InterPro" id="IPR018263">
    <property type="entry name" value="Ribosomal_eL32_CS"/>
</dbReference>
<dbReference type="EMBL" id="KT754544">
    <property type="protein sequence ID" value="ALS04378.1"/>
    <property type="molecule type" value="mRNA"/>
</dbReference>
<evidence type="ECO:0000256" key="2">
    <source>
        <dbReference type="ARBA" id="ARBA00022980"/>
    </source>
</evidence>
<evidence type="ECO:0000313" key="5">
    <source>
        <dbReference type="EMBL" id="ALS04378.1"/>
    </source>
</evidence>
<proteinExistence type="evidence at transcript level"/>
<protein>
    <recommendedName>
        <fullName evidence="4">60S ribosomal protein L32</fullName>
    </recommendedName>
</protein>
<comment type="similarity">
    <text evidence="1">Belongs to the eukaryotic ribosomal protein eL32 family.</text>
</comment>
<dbReference type="CDD" id="cd00513">
    <property type="entry name" value="Ribosomal_L32_L32e"/>
    <property type="match status" value="1"/>
</dbReference>